<keyword evidence="2 6" id="KW-0812">Transmembrane</keyword>
<dbReference type="Gene3D" id="1.20.1070.10">
    <property type="entry name" value="Rhodopsin 7-helix transmembrane proteins"/>
    <property type="match status" value="1"/>
</dbReference>
<feature type="transmembrane region" description="Helical" evidence="6">
    <location>
        <begin position="431"/>
        <end position="454"/>
    </location>
</feature>
<feature type="domain" description="GAIN-B" evidence="7">
    <location>
        <begin position="1"/>
        <end position="120"/>
    </location>
</feature>
<evidence type="ECO:0000313" key="9">
    <source>
        <dbReference type="EMBL" id="KAF5898376.1"/>
    </source>
</evidence>
<evidence type="ECO:0000256" key="5">
    <source>
        <dbReference type="ARBA" id="ARBA00023157"/>
    </source>
</evidence>
<feature type="transmembrane region" description="Helical" evidence="6">
    <location>
        <begin position="585"/>
        <end position="608"/>
    </location>
</feature>
<evidence type="ECO:0000259" key="7">
    <source>
        <dbReference type="PROSITE" id="PS50221"/>
    </source>
</evidence>
<dbReference type="AlphaFoldDB" id="A0A8J4TI85"/>
<evidence type="ECO:0000313" key="10">
    <source>
        <dbReference type="Proteomes" id="UP000727407"/>
    </source>
</evidence>
<dbReference type="PANTHER" id="PTHR12011">
    <property type="entry name" value="ADHESION G-PROTEIN COUPLED RECEPTOR"/>
    <property type="match status" value="1"/>
</dbReference>
<dbReference type="InterPro" id="IPR046338">
    <property type="entry name" value="GAIN_dom_sf"/>
</dbReference>
<keyword evidence="10" id="KW-1185">Reference proteome</keyword>
<dbReference type="GO" id="GO:0007166">
    <property type="term" value="P:cell surface receptor signaling pathway"/>
    <property type="evidence" value="ECO:0007669"/>
    <property type="project" value="InterPro"/>
</dbReference>
<name>A0A8J4TI85_CLAMG</name>
<keyword evidence="5" id="KW-1015">Disulfide bond</keyword>
<reference evidence="9" key="1">
    <citation type="submission" date="2020-07" db="EMBL/GenBank/DDBJ databases">
        <title>Clarias magur genome sequencing, assembly and annotation.</title>
        <authorList>
            <person name="Kushwaha B."/>
            <person name="Kumar R."/>
            <person name="Das P."/>
            <person name="Joshi C.G."/>
            <person name="Kumar D."/>
            <person name="Nagpure N.S."/>
            <person name="Pandey M."/>
            <person name="Agarwal S."/>
            <person name="Srivastava S."/>
            <person name="Singh M."/>
            <person name="Sahoo L."/>
            <person name="Jayasankar P."/>
            <person name="Meher P.K."/>
            <person name="Koringa P.G."/>
            <person name="Iquebal M.A."/>
            <person name="Das S.P."/>
            <person name="Bit A."/>
            <person name="Patnaik S."/>
            <person name="Patel N."/>
            <person name="Shah T.M."/>
            <person name="Hinsu A."/>
            <person name="Jena J.K."/>
        </authorList>
    </citation>
    <scope>NUCLEOTIDE SEQUENCE</scope>
    <source>
        <strain evidence="9">CIFAMagur01</strain>
        <tissue evidence="9">Testis</tissue>
    </source>
</reference>
<evidence type="ECO:0000256" key="2">
    <source>
        <dbReference type="ARBA" id="ARBA00022692"/>
    </source>
</evidence>
<dbReference type="PROSITE" id="PS50221">
    <property type="entry name" value="GAIN_B"/>
    <property type="match status" value="2"/>
</dbReference>
<dbReference type="Pfam" id="PF00002">
    <property type="entry name" value="7tm_2"/>
    <property type="match status" value="1"/>
</dbReference>
<dbReference type="InterPro" id="IPR000832">
    <property type="entry name" value="GPCR_2_secretin-like"/>
</dbReference>
<feature type="domain" description="G-protein coupled receptors family 2 profile 2" evidence="8">
    <location>
        <begin position="359"/>
        <end position="609"/>
    </location>
</feature>
<organism evidence="9 10">
    <name type="scientific">Clarias magur</name>
    <name type="common">Asian catfish</name>
    <name type="synonym">Macropteronotus magur</name>
    <dbReference type="NCBI Taxonomy" id="1594786"/>
    <lineage>
        <taxon>Eukaryota</taxon>
        <taxon>Metazoa</taxon>
        <taxon>Chordata</taxon>
        <taxon>Craniata</taxon>
        <taxon>Vertebrata</taxon>
        <taxon>Euteleostomi</taxon>
        <taxon>Actinopterygii</taxon>
        <taxon>Neopterygii</taxon>
        <taxon>Teleostei</taxon>
        <taxon>Ostariophysi</taxon>
        <taxon>Siluriformes</taxon>
        <taxon>Clariidae</taxon>
        <taxon>Clarias</taxon>
    </lineage>
</organism>
<keyword evidence="9" id="KW-0675">Receptor</keyword>
<evidence type="ECO:0000256" key="4">
    <source>
        <dbReference type="ARBA" id="ARBA00023136"/>
    </source>
</evidence>
<dbReference type="InterPro" id="IPR017981">
    <property type="entry name" value="GPCR_2-like_7TM"/>
</dbReference>
<protein>
    <submittedName>
        <fullName evidence="9">Adhesion G protein-coupled receptor E3-like</fullName>
    </submittedName>
</protein>
<dbReference type="GO" id="GO:0007189">
    <property type="term" value="P:adenylate cyclase-activating G protein-coupled receptor signaling pathway"/>
    <property type="evidence" value="ECO:0007669"/>
    <property type="project" value="TreeGrafter"/>
</dbReference>
<dbReference type="Proteomes" id="UP000727407">
    <property type="component" value="Unassembled WGS sequence"/>
</dbReference>
<sequence>LVSVAFMRFSNMSDILKPTFSKTIINTNKAMMSTVVSVSLHQTEANTQLTKPFNLTFKHSDVLAPKSTRLCVSWKKTEWVEDDCAIIETNIQYSVCSCNHLGTFALITETGLCMNNLTDLCADNLLKKDQYNTAPVLPQKVVERYLNMTMDLMTYVRSTATDQNNITYYGNAVLNLTMNLVSTLVNKKDTNNISLSLPNLEVCVSVVVNPGTSSNNTCQLVTTDAYIDIDLIGISKNNKGSAAVAFMSYNNMTDNLKLSDTRKTIISTVVSATLPKTPNTWFTQPVNITFKHKELDTHGQISCVHWVENRWVDIGCTAIRLNTTHTMCSFDQLSVFALVIEILPCMTLFGVTVSLHCDSVLNLSIAQGFGVAFLTLCLLTFAFCCQTTNNKNTALINLCLNLLLFHLLDLLKPLFQLHLQPPEACAVVTVVRWFFFISTFVWMFIETVQLFLLVKNVSQIRSNQQHAFSWKLLNIIGYVISVGVLIVCSVFEPLKLVNEQCWDSQSTDIQFDIPILCIVSSNMLLFIIIIIMMMITMKRLRNENLQRSNANNPTVVMRVMFKSLAQFTILGCYWIFPYIPSEDEVLYNIFLFLNSQQGTFIFIVHCLLNQE</sequence>
<dbReference type="InterPro" id="IPR057244">
    <property type="entry name" value="GAIN_B"/>
</dbReference>
<evidence type="ECO:0000256" key="3">
    <source>
        <dbReference type="ARBA" id="ARBA00022989"/>
    </source>
</evidence>
<feature type="transmembrane region" description="Helical" evidence="6">
    <location>
        <begin position="394"/>
        <end position="411"/>
    </location>
</feature>
<feature type="transmembrane region" description="Helical" evidence="6">
    <location>
        <begin position="555"/>
        <end position="579"/>
    </location>
</feature>
<feature type="transmembrane region" description="Helical" evidence="6">
    <location>
        <begin position="513"/>
        <end position="535"/>
    </location>
</feature>
<feature type="transmembrane region" description="Helical" evidence="6">
    <location>
        <begin position="335"/>
        <end position="355"/>
    </location>
</feature>
<comment type="caution">
    <text evidence="9">The sequence shown here is derived from an EMBL/GenBank/DDBJ whole genome shotgun (WGS) entry which is preliminary data.</text>
</comment>
<keyword evidence="4 6" id="KW-0472">Membrane</keyword>
<dbReference type="SMART" id="SM00303">
    <property type="entry name" value="GPS"/>
    <property type="match status" value="2"/>
</dbReference>
<dbReference type="GO" id="GO:0005886">
    <property type="term" value="C:plasma membrane"/>
    <property type="evidence" value="ECO:0007669"/>
    <property type="project" value="TreeGrafter"/>
</dbReference>
<proteinExistence type="predicted"/>
<dbReference type="EMBL" id="QNUK01000202">
    <property type="protein sequence ID" value="KAF5898376.1"/>
    <property type="molecule type" value="Genomic_DNA"/>
</dbReference>
<dbReference type="OrthoDB" id="6134459at2759"/>
<accession>A0A8J4TI85</accession>
<dbReference type="Gene3D" id="2.60.220.50">
    <property type="match status" value="2"/>
</dbReference>
<dbReference type="InterPro" id="IPR000203">
    <property type="entry name" value="GPS"/>
</dbReference>
<feature type="domain" description="GAIN-B" evidence="7">
    <location>
        <begin position="191"/>
        <end position="346"/>
    </location>
</feature>
<evidence type="ECO:0000259" key="8">
    <source>
        <dbReference type="PROSITE" id="PS50261"/>
    </source>
</evidence>
<feature type="transmembrane region" description="Helical" evidence="6">
    <location>
        <begin position="475"/>
        <end position="493"/>
    </location>
</feature>
<feature type="non-terminal residue" evidence="9">
    <location>
        <position position="611"/>
    </location>
</feature>
<gene>
    <name evidence="9" type="ORF">DAT39_011902</name>
</gene>
<dbReference type="PANTHER" id="PTHR12011:SF469">
    <property type="entry name" value="ADHESION G PROTEIN-COUPLED RECEPTOR E1-RELATED"/>
    <property type="match status" value="1"/>
</dbReference>
<keyword evidence="3 6" id="KW-1133">Transmembrane helix</keyword>
<dbReference type="PROSITE" id="PS50261">
    <property type="entry name" value="G_PROTEIN_RECEP_F2_4"/>
    <property type="match status" value="1"/>
</dbReference>
<dbReference type="GO" id="GO:0004930">
    <property type="term" value="F:G protein-coupled receptor activity"/>
    <property type="evidence" value="ECO:0007669"/>
    <property type="project" value="InterPro"/>
</dbReference>
<dbReference type="Pfam" id="PF01825">
    <property type="entry name" value="GPS"/>
    <property type="match status" value="2"/>
</dbReference>
<comment type="subcellular location">
    <subcellularLocation>
        <location evidence="1">Membrane</location>
        <topology evidence="1">Multi-pass membrane protein</topology>
    </subcellularLocation>
</comment>
<evidence type="ECO:0000256" key="1">
    <source>
        <dbReference type="ARBA" id="ARBA00004141"/>
    </source>
</evidence>
<evidence type="ECO:0000256" key="6">
    <source>
        <dbReference type="SAM" id="Phobius"/>
    </source>
</evidence>
<feature type="transmembrane region" description="Helical" evidence="6">
    <location>
        <begin position="361"/>
        <end position="382"/>
    </location>
</feature>
<feature type="non-terminal residue" evidence="9">
    <location>
        <position position="1"/>
    </location>
</feature>